<organism evidence="1 2">
    <name type="scientific">Haematococcus lacustris</name>
    <name type="common">Green alga</name>
    <name type="synonym">Haematococcus pluvialis</name>
    <dbReference type="NCBI Taxonomy" id="44745"/>
    <lineage>
        <taxon>Eukaryota</taxon>
        <taxon>Viridiplantae</taxon>
        <taxon>Chlorophyta</taxon>
        <taxon>core chlorophytes</taxon>
        <taxon>Chlorophyceae</taxon>
        <taxon>CS clade</taxon>
        <taxon>Chlamydomonadales</taxon>
        <taxon>Haematococcaceae</taxon>
        <taxon>Haematococcus</taxon>
    </lineage>
</organism>
<comment type="caution">
    <text evidence="1">The sequence shown here is derived from an EMBL/GenBank/DDBJ whole genome shotgun (WGS) entry which is preliminary data.</text>
</comment>
<proteinExistence type="predicted"/>
<dbReference type="EMBL" id="BLLF01005971">
    <property type="protein sequence ID" value="GFH31816.1"/>
    <property type="molecule type" value="Genomic_DNA"/>
</dbReference>
<reference evidence="1 2" key="1">
    <citation type="submission" date="2020-02" db="EMBL/GenBank/DDBJ databases">
        <title>Draft genome sequence of Haematococcus lacustris strain NIES-144.</title>
        <authorList>
            <person name="Morimoto D."/>
            <person name="Nakagawa S."/>
            <person name="Yoshida T."/>
            <person name="Sawayama S."/>
        </authorList>
    </citation>
    <scope>NUCLEOTIDE SEQUENCE [LARGE SCALE GENOMIC DNA]</scope>
    <source>
        <strain evidence="1 2">NIES-144</strain>
    </source>
</reference>
<protein>
    <submittedName>
        <fullName evidence="1">Uncharacterized protein</fullName>
    </submittedName>
</protein>
<dbReference type="Proteomes" id="UP000485058">
    <property type="component" value="Unassembled WGS sequence"/>
</dbReference>
<name>A0A6A0AGF9_HAELA</name>
<keyword evidence="2" id="KW-1185">Reference proteome</keyword>
<gene>
    <name evidence="1" type="ORF">HaLaN_30931</name>
</gene>
<feature type="non-terminal residue" evidence="1">
    <location>
        <position position="1"/>
    </location>
</feature>
<accession>A0A6A0AGF9</accession>
<evidence type="ECO:0000313" key="1">
    <source>
        <dbReference type="EMBL" id="GFH31816.1"/>
    </source>
</evidence>
<evidence type="ECO:0000313" key="2">
    <source>
        <dbReference type="Proteomes" id="UP000485058"/>
    </source>
</evidence>
<dbReference type="AlphaFoldDB" id="A0A6A0AGF9"/>
<sequence length="89" mass="9244">SSVLARSCLLTGSQSGILPFHTASSGEQHLVTSSHNALLAALWLPVLVSHMLMGGSRGWASVPTLACILVSIATTSCQRTAVMVLVRSV</sequence>